<gene>
    <name evidence="4" type="ORF">WQQ_38980</name>
</gene>
<dbReference type="PROSITE" id="PS51257">
    <property type="entry name" value="PROKAR_LIPOPROTEIN"/>
    <property type="match status" value="1"/>
</dbReference>
<feature type="coiled-coil region" evidence="2">
    <location>
        <begin position="111"/>
        <end position="169"/>
    </location>
</feature>
<organism evidence="4 5">
    <name type="scientific">Hydrocarboniphaga effusa AP103</name>
    <dbReference type="NCBI Taxonomy" id="1172194"/>
    <lineage>
        <taxon>Bacteria</taxon>
        <taxon>Pseudomonadati</taxon>
        <taxon>Pseudomonadota</taxon>
        <taxon>Gammaproteobacteria</taxon>
        <taxon>Nevskiales</taxon>
        <taxon>Nevskiaceae</taxon>
        <taxon>Hydrocarboniphaga</taxon>
    </lineage>
</organism>
<evidence type="ECO:0000256" key="2">
    <source>
        <dbReference type="SAM" id="Coils"/>
    </source>
</evidence>
<evidence type="ECO:0000259" key="3">
    <source>
        <dbReference type="Pfam" id="PF25954"/>
    </source>
</evidence>
<dbReference type="Gene3D" id="2.40.30.170">
    <property type="match status" value="1"/>
</dbReference>
<name>I8T4Q1_9GAMM</name>
<dbReference type="Pfam" id="PF25954">
    <property type="entry name" value="Beta-barrel_RND_2"/>
    <property type="match status" value="1"/>
</dbReference>
<dbReference type="NCBIfam" id="TIGR01730">
    <property type="entry name" value="RND_mfp"/>
    <property type="match status" value="1"/>
</dbReference>
<dbReference type="SUPFAM" id="SSF111369">
    <property type="entry name" value="HlyD-like secretion proteins"/>
    <property type="match status" value="1"/>
</dbReference>
<dbReference type="PANTHER" id="PTHR30469">
    <property type="entry name" value="MULTIDRUG RESISTANCE PROTEIN MDTA"/>
    <property type="match status" value="1"/>
</dbReference>
<evidence type="ECO:0000313" key="4">
    <source>
        <dbReference type="EMBL" id="EIT68703.1"/>
    </source>
</evidence>
<keyword evidence="2" id="KW-0175">Coiled coil</keyword>
<proteinExistence type="inferred from homology"/>
<comment type="caution">
    <text evidence="4">The sequence shown here is derived from an EMBL/GenBank/DDBJ whole genome shotgun (WGS) entry which is preliminary data.</text>
</comment>
<sequence>MHRSFGPHTAAGLSLAFTLILSLSACGDKEAPPAPPRPVAVVKPAGLDALAGEAYPGTVRARVESALSFRVAGKIIERRAEIGMHVDKGAVLAVLDPIDARLNVEASNAAVKAAEAEARLTKSEYKRHEDLLAKGFVSQSLVDLRRNEAEAAQARLDQAKSQLAVIRNQAGYTSLVADAPGTVTELLSEVGQNVAAGQAVLNFARDGEREVRITVPEGGAVAALRNSATLTVTLWSLPDKRYQGRIREVSASADPQLRTHEARITIVDPDDDIRLGTTASVIVGASAVAGSFRLPLTAVTEINGKPTIWRAQGDPLTAQPVNVEVLQFLERDAIVRGPLKPDDQVISAGVHLLLPGMAVKAIDRSAPVGL</sequence>
<dbReference type="EMBL" id="AKGD01000003">
    <property type="protein sequence ID" value="EIT68703.1"/>
    <property type="molecule type" value="Genomic_DNA"/>
</dbReference>
<dbReference type="Gene3D" id="2.40.50.100">
    <property type="match status" value="1"/>
</dbReference>
<keyword evidence="5" id="KW-1185">Reference proteome</keyword>
<evidence type="ECO:0000313" key="5">
    <source>
        <dbReference type="Proteomes" id="UP000003704"/>
    </source>
</evidence>
<dbReference type="GO" id="GO:0015562">
    <property type="term" value="F:efflux transmembrane transporter activity"/>
    <property type="evidence" value="ECO:0007669"/>
    <property type="project" value="TreeGrafter"/>
</dbReference>
<dbReference type="RefSeq" id="WP_007186833.1">
    <property type="nucleotide sequence ID" value="NZ_AKGD01000003.1"/>
</dbReference>
<dbReference type="Gene3D" id="2.40.420.20">
    <property type="match status" value="1"/>
</dbReference>
<dbReference type="GO" id="GO:1990281">
    <property type="term" value="C:efflux pump complex"/>
    <property type="evidence" value="ECO:0007669"/>
    <property type="project" value="TreeGrafter"/>
</dbReference>
<dbReference type="Gene3D" id="1.10.287.470">
    <property type="entry name" value="Helix hairpin bin"/>
    <property type="match status" value="1"/>
</dbReference>
<dbReference type="OrthoDB" id="9806939at2"/>
<comment type="similarity">
    <text evidence="1">Belongs to the membrane fusion protein (MFP) (TC 8.A.1) family.</text>
</comment>
<dbReference type="AlphaFoldDB" id="I8T4Q1"/>
<dbReference type="Proteomes" id="UP000003704">
    <property type="component" value="Unassembled WGS sequence"/>
</dbReference>
<dbReference type="PANTHER" id="PTHR30469:SF15">
    <property type="entry name" value="HLYD FAMILY OF SECRETION PROTEINS"/>
    <property type="match status" value="1"/>
</dbReference>
<accession>I8T4Q1</accession>
<protein>
    <recommendedName>
        <fullName evidence="3">CusB-like beta-barrel domain-containing protein</fullName>
    </recommendedName>
</protein>
<feature type="domain" description="CusB-like beta-barrel" evidence="3">
    <location>
        <begin position="213"/>
        <end position="285"/>
    </location>
</feature>
<reference evidence="4 5" key="1">
    <citation type="journal article" date="2012" name="J. Bacteriol.">
        <title>Genome Sequence of n-Alkane-Degrading Hydrocarboniphaga effusa Strain AP103T (ATCC BAA-332T).</title>
        <authorList>
            <person name="Chang H.K."/>
            <person name="Zylstra G.J."/>
            <person name="Chae J.C."/>
        </authorList>
    </citation>
    <scope>NUCLEOTIDE SEQUENCE [LARGE SCALE GENOMIC DNA]</scope>
    <source>
        <strain evidence="4 5">AP103</strain>
    </source>
</reference>
<dbReference type="STRING" id="1172194.WQQ_38980"/>
<dbReference type="InterPro" id="IPR006143">
    <property type="entry name" value="RND_pump_MFP"/>
</dbReference>
<evidence type="ECO:0000256" key="1">
    <source>
        <dbReference type="ARBA" id="ARBA00009477"/>
    </source>
</evidence>
<dbReference type="InterPro" id="IPR058792">
    <property type="entry name" value="Beta-barrel_RND_2"/>
</dbReference>